<protein>
    <recommendedName>
        <fullName evidence="7">TMEM248/TMEM219 domain-containing protein</fullName>
    </recommendedName>
</protein>
<evidence type="ECO:0000256" key="4">
    <source>
        <dbReference type="ARBA" id="ARBA00023136"/>
    </source>
</evidence>
<organism evidence="8">
    <name type="scientific">Arion vulgaris</name>
    <dbReference type="NCBI Taxonomy" id="1028688"/>
    <lineage>
        <taxon>Eukaryota</taxon>
        <taxon>Metazoa</taxon>
        <taxon>Spiralia</taxon>
        <taxon>Lophotrochozoa</taxon>
        <taxon>Mollusca</taxon>
        <taxon>Gastropoda</taxon>
        <taxon>Heterobranchia</taxon>
        <taxon>Euthyneura</taxon>
        <taxon>Panpulmonata</taxon>
        <taxon>Eupulmonata</taxon>
        <taxon>Stylommatophora</taxon>
        <taxon>Helicina</taxon>
        <taxon>Arionoidea</taxon>
        <taxon>Arionidae</taxon>
        <taxon>Arion</taxon>
    </lineage>
</organism>
<dbReference type="AlphaFoldDB" id="A0A0B6ZUT5"/>
<keyword evidence="2 6" id="KW-0812">Transmembrane</keyword>
<feature type="domain" description="TMEM248/TMEM219" evidence="7">
    <location>
        <begin position="9"/>
        <end position="200"/>
    </location>
</feature>
<dbReference type="InterPro" id="IPR039493">
    <property type="entry name" value="TMEM248/TMEM219"/>
</dbReference>
<evidence type="ECO:0000256" key="2">
    <source>
        <dbReference type="ARBA" id="ARBA00022692"/>
    </source>
</evidence>
<dbReference type="PANTHER" id="PTHR16002:SF4">
    <property type="entry name" value="TMEM248_TMEM219 DOMAIN-CONTAINING PROTEIN"/>
    <property type="match status" value="1"/>
</dbReference>
<feature type="region of interest" description="Disordered" evidence="5">
    <location>
        <begin position="129"/>
        <end position="155"/>
    </location>
</feature>
<dbReference type="GO" id="GO:0016020">
    <property type="term" value="C:membrane"/>
    <property type="evidence" value="ECO:0007669"/>
    <property type="project" value="UniProtKB-SubCell"/>
</dbReference>
<accession>A0A0B6ZUT5</accession>
<dbReference type="InterPro" id="IPR039587">
    <property type="entry name" value="TMEM248/TMEM219_dom"/>
</dbReference>
<keyword evidence="4 6" id="KW-0472">Membrane</keyword>
<proteinExistence type="predicted"/>
<reference evidence="8" key="1">
    <citation type="submission" date="2014-12" db="EMBL/GenBank/DDBJ databases">
        <title>Insight into the proteome of Arion vulgaris.</title>
        <authorList>
            <person name="Aradska J."/>
            <person name="Bulat T."/>
            <person name="Smidak R."/>
            <person name="Sarate P."/>
            <person name="Gangsoo J."/>
            <person name="Sialana F."/>
            <person name="Bilban M."/>
            <person name="Lubec G."/>
        </authorList>
    </citation>
    <scope>NUCLEOTIDE SEQUENCE</scope>
    <source>
        <tissue evidence="8">Skin</tissue>
    </source>
</reference>
<gene>
    <name evidence="8" type="primary">ORF78660</name>
</gene>
<evidence type="ECO:0000259" key="7">
    <source>
        <dbReference type="Pfam" id="PF14940"/>
    </source>
</evidence>
<comment type="subcellular location">
    <subcellularLocation>
        <location evidence="1">Membrane</location>
    </subcellularLocation>
</comment>
<evidence type="ECO:0000256" key="5">
    <source>
        <dbReference type="SAM" id="MobiDB-lite"/>
    </source>
</evidence>
<evidence type="ECO:0000313" key="8">
    <source>
        <dbReference type="EMBL" id="CEK71500.1"/>
    </source>
</evidence>
<feature type="transmembrane region" description="Helical" evidence="6">
    <location>
        <begin position="20"/>
        <end position="40"/>
    </location>
</feature>
<evidence type="ECO:0000256" key="3">
    <source>
        <dbReference type="ARBA" id="ARBA00022989"/>
    </source>
</evidence>
<dbReference type="EMBL" id="HACG01024635">
    <property type="protein sequence ID" value="CEK71500.1"/>
    <property type="molecule type" value="Transcribed_RNA"/>
</dbReference>
<name>A0A0B6ZUT5_9EUPU</name>
<evidence type="ECO:0000256" key="1">
    <source>
        <dbReference type="ARBA" id="ARBA00004370"/>
    </source>
</evidence>
<keyword evidence="3 6" id="KW-1133">Transmembrane helix</keyword>
<sequence>MAFVIVENLRGFFIGRPPLVVFMVCLASFAIALITFAYIVKTKDLRNPDVTEDWNTFFEKLSHLKFCVSHNVTSHNLSTPSVKVGDLTPGDALESIKDRIIENKISSNPSHTINRAVLEPQASLIRSQAAYSDRSKSESTTAQKQTTWSPSADPVSKDDTINDTFHLNIEFVPSSEFLISTFKSVYLTSDVTGNMLGLKAYTRISMSQ</sequence>
<feature type="compositionally biased region" description="Polar residues" evidence="5">
    <location>
        <begin position="138"/>
        <end position="150"/>
    </location>
</feature>
<evidence type="ECO:0000256" key="6">
    <source>
        <dbReference type="SAM" id="Phobius"/>
    </source>
</evidence>
<dbReference type="PANTHER" id="PTHR16002">
    <property type="entry name" value="TRANSMEMBRANE PROTEIN 248-LIKE"/>
    <property type="match status" value="1"/>
</dbReference>
<dbReference type="Pfam" id="PF14940">
    <property type="entry name" value="TMEM219"/>
    <property type="match status" value="1"/>
</dbReference>